<dbReference type="RefSeq" id="WP_386410925.1">
    <property type="nucleotide sequence ID" value="NZ_JBHTJH010000017.1"/>
</dbReference>
<keyword evidence="2" id="KW-1185">Reference proteome</keyword>
<comment type="caution">
    <text evidence="1">The sequence shown here is derived from an EMBL/GenBank/DDBJ whole genome shotgun (WGS) entry which is preliminary data.</text>
</comment>
<dbReference type="EMBL" id="JBHTJH010000017">
    <property type="protein sequence ID" value="MFD0863862.1"/>
    <property type="molecule type" value="Genomic_DNA"/>
</dbReference>
<accession>A0ABW3D322</accession>
<sequence length="52" mass="5882">MKIAVVTGLLTEWDMKIDAGHAQRLNAFVKDTEIFDQGITDSVTGLLKRYDR</sequence>
<proteinExistence type="predicted"/>
<reference evidence="2" key="1">
    <citation type="journal article" date="2019" name="Int. J. Syst. Evol. Microbiol.">
        <title>The Global Catalogue of Microorganisms (GCM) 10K type strain sequencing project: providing services to taxonomists for standard genome sequencing and annotation.</title>
        <authorList>
            <consortium name="The Broad Institute Genomics Platform"/>
            <consortium name="The Broad Institute Genome Sequencing Center for Infectious Disease"/>
            <person name="Wu L."/>
            <person name="Ma J."/>
        </authorList>
    </citation>
    <scope>NUCLEOTIDE SEQUENCE [LARGE SCALE GENOMIC DNA]</scope>
    <source>
        <strain evidence="2">CCUG 62952</strain>
    </source>
</reference>
<dbReference type="Proteomes" id="UP001596978">
    <property type="component" value="Unassembled WGS sequence"/>
</dbReference>
<gene>
    <name evidence="1" type="ORF">ACFQ1M_16725</name>
</gene>
<evidence type="ECO:0000313" key="2">
    <source>
        <dbReference type="Proteomes" id="UP001596978"/>
    </source>
</evidence>
<protein>
    <submittedName>
        <fullName evidence="1">Uncharacterized protein</fullName>
    </submittedName>
</protein>
<organism evidence="1 2">
    <name type="scientific">Sungkyunkwania multivorans</name>
    <dbReference type="NCBI Taxonomy" id="1173618"/>
    <lineage>
        <taxon>Bacteria</taxon>
        <taxon>Pseudomonadati</taxon>
        <taxon>Bacteroidota</taxon>
        <taxon>Flavobacteriia</taxon>
        <taxon>Flavobacteriales</taxon>
        <taxon>Flavobacteriaceae</taxon>
        <taxon>Sungkyunkwania</taxon>
    </lineage>
</organism>
<evidence type="ECO:0000313" key="1">
    <source>
        <dbReference type="EMBL" id="MFD0863862.1"/>
    </source>
</evidence>
<name>A0ABW3D322_9FLAO</name>